<dbReference type="EMBL" id="JAGSHT010000023">
    <property type="protein sequence ID" value="MBZ2199058.1"/>
    <property type="molecule type" value="Genomic_DNA"/>
</dbReference>
<dbReference type="Pfam" id="PF00144">
    <property type="entry name" value="Beta-lactamase"/>
    <property type="match status" value="1"/>
</dbReference>
<keyword evidence="1" id="KW-0732">Signal</keyword>
<keyword evidence="4" id="KW-1185">Reference proteome</keyword>
<proteinExistence type="predicted"/>
<dbReference type="SUPFAM" id="SSF56601">
    <property type="entry name" value="beta-lactamase/transpeptidase-like"/>
    <property type="match status" value="1"/>
</dbReference>
<gene>
    <name evidence="3" type="ORF">KCQ71_23120</name>
</gene>
<dbReference type="InterPro" id="IPR012338">
    <property type="entry name" value="Beta-lactam/transpept-like"/>
</dbReference>
<evidence type="ECO:0000259" key="2">
    <source>
        <dbReference type="Pfam" id="PF00144"/>
    </source>
</evidence>
<evidence type="ECO:0000313" key="3">
    <source>
        <dbReference type="EMBL" id="MBZ2199058.1"/>
    </source>
</evidence>
<evidence type="ECO:0000313" key="4">
    <source>
        <dbReference type="Proteomes" id="UP000826651"/>
    </source>
</evidence>
<feature type="chain" id="PRO_5045482831" evidence="1">
    <location>
        <begin position="27"/>
        <end position="365"/>
    </location>
</feature>
<name>A0ABS7SIF7_9MICO</name>
<evidence type="ECO:0000256" key="1">
    <source>
        <dbReference type="SAM" id="SignalP"/>
    </source>
</evidence>
<protein>
    <submittedName>
        <fullName evidence="3">Beta-lactamase family protein</fullName>
    </submittedName>
</protein>
<feature type="domain" description="Beta-lactamase-related" evidence="2">
    <location>
        <begin position="46"/>
        <end position="328"/>
    </location>
</feature>
<dbReference type="PROSITE" id="PS51257">
    <property type="entry name" value="PROKAR_LIPOPROTEIN"/>
    <property type="match status" value="1"/>
</dbReference>
<dbReference type="InterPro" id="IPR001466">
    <property type="entry name" value="Beta-lactam-related"/>
</dbReference>
<dbReference type="Gene3D" id="3.40.710.10">
    <property type="entry name" value="DD-peptidase/beta-lactamase superfamily"/>
    <property type="match status" value="1"/>
</dbReference>
<sequence length="365" mass="39200">MRRRATTRVSAAAVLVAVSASLLVGCGPGGPDTIAPFVAETVPADARGVVVAAQADDLVLCEGWGSADETGDVAFGCDTVVDVMSMTKQFTAAAVLRLQMLGELDVSDPIGTYLDAVPEDKQGITIEHLLTHTSGLVDGLGDDYDPVGRDDLIDAAMDSVLQSTPGTSYAYSNLGYGLLAAIIEIASGTGYEQFLAEHLFGPAGMTSTGYVLPDWSRLDVAVEFDDEGNPRGRPIDHPWAEDGPYWNLRGNGGLLSTARDMFRWHLALRGDDVLDDAAKAQLFEPRVREEPDDTYYGYGWVITDHDDEPVAWHNGGNSHAYGELARTPDGSAMLFWTTTQAASRDGWTFEDLGPELTDGILQRLL</sequence>
<dbReference type="PANTHER" id="PTHR43283">
    <property type="entry name" value="BETA-LACTAMASE-RELATED"/>
    <property type="match status" value="1"/>
</dbReference>
<feature type="signal peptide" evidence="1">
    <location>
        <begin position="1"/>
        <end position="26"/>
    </location>
</feature>
<dbReference type="Proteomes" id="UP000826651">
    <property type="component" value="Unassembled WGS sequence"/>
</dbReference>
<dbReference type="InterPro" id="IPR050789">
    <property type="entry name" value="Diverse_Enzym_Activities"/>
</dbReference>
<accession>A0ABS7SIF7</accession>
<comment type="caution">
    <text evidence="3">The sequence shown here is derived from an EMBL/GenBank/DDBJ whole genome shotgun (WGS) entry which is preliminary data.</text>
</comment>
<reference evidence="3 4" key="1">
    <citation type="submission" date="2021-04" db="EMBL/GenBank/DDBJ databases">
        <title>Ruania sp. nov., isolated from sandy soil of mangrove forest.</title>
        <authorList>
            <person name="Ge X."/>
            <person name="Huang R."/>
            <person name="Liu W."/>
        </authorList>
    </citation>
    <scope>NUCLEOTIDE SEQUENCE [LARGE SCALE GENOMIC DNA]</scope>
    <source>
        <strain evidence="3 4">N2-46</strain>
    </source>
</reference>
<organism evidence="3 4">
    <name type="scientific">Occultella gossypii</name>
    <dbReference type="NCBI Taxonomy" id="2800820"/>
    <lineage>
        <taxon>Bacteria</taxon>
        <taxon>Bacillati</taxon>
        <taxon>Actinomycetota</taxon>
        <taxon>Actinomycetes</taxon>
        <taxon>Micrococcales</taxon>
        <taxon>Ruaniaceae</taxon>
        <taxon>Occultella</taxon>
    </lineage>
</organism>